<evidence type="ECO:0000313" key="7">
    <source>
        <dbReference type="Proteomes" id="UP000240042"/>
    </source>
</evidence>
<evidence type="ECO:0000256" key="1">
    <source>
        <dbReference type="ARBA" id="ARBA00008683"/>
    </source>
</evidence>
<proteinExistence type="inferred from homology"/>
<evidence type="ECO:0000259" key="5">
    <source>
        <dbReference type="Pfam" id="PF01343"/>
    </source>
</evidence>
<dbReference type="PANTHER" id="PTHR42987">
    <property type="entry name" value="PEPTIDASE S49"/>
    <property type="match status" value="1"/>
</dbReference>
<dbReference type="PANTHER" id="PTHR42987:SF4">
    <property type="entry name" value="PROTEASE SOHB-RELATED"/>
    <property type="match status" value="1"/>
</dbReference>
<dbReference type="Pfam" id="PF01343">
    <property type="entry name" value="Peptidase_S49"/>
    <property type="match status" value="1"/>
</dbReference>
<feature type="domain" description="Peptidase S49" evidence="5">
    <location>
        <begin position="123"/>
        <end position="269"/>
    </location>
</feature>
<organism evidence="6 7">
    <name type="scientific">Brevinema andersonii</name>
    <dbReference type="NCBI Taxonomy" id="34097"/>
    <lineage>
        <taxon>Bacteria</taxon>
        <taxon>Pseudomonadati</taxon>
        <taxon>Spirochaetota</taxon>
        <taxon>Spirochaetia</taxon>
        <taxon>Brevinematales</taxon>
        <taxon>Brevinemataceae</taxon>
        <taxon>Brevinema</taxon>
    </lineage>
</organism>
<dbReference type="CDD" id="cd07023">
    <property type="entry name" value="S49_Sppa_N_C"/>
    <property type="match status" value="1"/>
</dbReference>
<sequence length="323" mass="34693">MNRKIAAGLLGLLYILGISAGIAVLVTKKGAADTKKTANLVAFSNIAKKNNIIGVINIDGPIYTSSGRNASPFTPPTGSVFWLSQLAYAETNSHIKAVLLRINSPGGTVGASQELHNAVQRVREAGKPVIVSVADMAASGGYYMAVAAERIFINPGSLTGSIGVIMNGFDATGLLQKIGIKYNAITSGTNKDTGTPYKEMSPEQRELLKSIIMNSYEQFLNAVASGRNRPIEEMRSLADGRIFTGEQAVRLGLADELGDMVKAENYIRQTYSLSSASLEEINPASSFNFHSLISGFLPAAPKLELKLPYNEFNHMPVLYMFQP</sequence>
<evidence type="ECO:0000256" key="3">
    <source>
        <dbReference type="ARBA" id="ARBA00022801"/>
    </source>
</evidence>
<dbReference type="Proteomes" id="UP000240042">
    <property type="component" value="Unassembled WGS sequence"/>
</dbReference>
<dbReference type="GO" id="GO:0008236">
    <property type="term" value="F:serine-type peptidase activity"/>
    <property type="evidence" value="ECO:0007669"/>
    <property type="project" value="UniProtKB-KW"/>
</dbReference>
<gene>
    <name evidence="6" type="ORF">SAMN02745150_00513</name>
</gene>
<name>A0A1I1DGN4_BREAD</name>
<dbReference type="InterPro" id="IPR002142">
    <property type="entry name" value="Peptidase_S49"/>
</dbReference>
<dbReference type="InterPro" id="IPR047272">
    <property type="entry name" value="S49_SppA_C"/>
</dbReference>
<dbReference type="AlphaFoldDB" id="A0A1I1DGN4"/>
<dbReference type="RefSeq" id="WP_092318281.1">
    <property type="nucleotide sequence ID" value="NZ_FOKY01000002.1"/>
</dbReference>
<evidence type="ECO:0000313" key="6">
    <source>
        <dbReference type="EMBL" id="SFB74007.1"/>
    </source>
</evidence>
<keyword evidence="3" id="KW-0378">Hydrolase</keyword>
<reference evidence="7" key="1">
    <citation type="submission" date="2016-10" db="EMBL/GenBank/DDBJ databases">
        <authorList>
            <person name="Varghese N."/>
            <person name="Submissions S."/>
        </authorList>
    </citation>
    <scope>NUCLEOTIDE SEQUENCE [LARGE SCALE GENOMIC DNA]</scope>
    <source>
        <strain evidence="7">ATCC 43811</strain>
    </source>
</reference>
<accession>A0A1I1DGN4</accession>
<keyword evidence="2" id="KW-0645">Protease</keyword>
<keyword evidence="7" id="KW-1185">Reference proteome</keyword>
<protein>
    <submittedName>
        <fullName evidence="6">Signal peptide peptidase A. Serine peptidase. MEROPS family S49</fullName>
    </submittedName>
</protein>
<dbReference type="OrthoDB" id="9764363at2"/>
<evidence type="ECO:0000256" key="4">
    <source>
        <dbReference type="ARBA" id="ARBA00022825"/>
    </source>
</evidence>
<dbReference type="GO" id="GO:0006508">
    <property type="term" value="P:proteolysis"/>
    <property type="evidence" value="ECO:0007669"/>
    <property type="project" value="UniProtKB-KW"/>
</dbReference>
<dbReference type="NCBIfam" id="TIGR00706">
    <property type="entry name" value="SppA_dom"/>
    <property type="match status" value="1"/>
</dbReference>
<dbReference type="STRING" id="34097.SAMN02745150_00513"/>
<dbReference type="Gene3D" id="3.90.226.10">
    <property type="entry name" value="2-enoyl-CoA Hydratase, Chain A, domain 1"/>
    <property type="match status" value="1"/>
</dbReference>
<comment type="similarity">
    <text evidence="1">Belongs to the peptidase S49 family.</text>
</comment>
<dbReference type="InterPro" id="IPR029045">
    <property type="entry name" value="ClpP/crotonase-like_dom_sf"/>
</dbReference>
<dbReference type="EMBL" id="FOKY01000002">
    <property type="protein sequence ID" value="SFB74007.1"/>
    <property type="molecule type" value="Genomic_DNA"/>
</dbReference>
<keyword evidence="4" id="KW-0720">Serine protease</keyword>
<dbReference type="InterPro" id="IPR004635">
    <property type="entry name" value="Pept_S49_SppA"/>
</dbReference>
<evidence type="ECO:0000256" key="2">
    <source>
        <dbReference type="ARBA" id="ARBA00022670"/>
    </source>
</evidence>
<dbReference type="SUPFAM" id="SSF52096">
    <property type="entry name" value="ClpP/crotonase"/>
    <property type="match status" value="1"/>
</dbReference>